<evidence type="ECO:0000256" key="2">
    <source>
        <dbReference type="ARBA" id="ARBA00008240"/>
    </source>
</evidence>
<comment type="caution">
    <text evidence="11">The sequence shown here is derived from an EMBL/GenBank/DDBJ whole genome shotgun (WGS) entry which is preliminary data.</text>
</comment>
<comment type="similarity">
    <text evidence="2">Belongs to the major facilitator superfamily. Metabolite:H+ Symporter (MHS) family (TC 2.A.1.6) family.</text>
</comment>
<dbReference type="InterPro" id="IPR005829">
    <property type="entry name" value="Sugar_transporter_CS"/>
</dbReference>
<dbReference type="InterPro" id="IPR011701">
    <property type="entry name" value="MFS"/>
</dbReference>
<dbReference type="Proteomes" id="UP001501598">
    <property type="component" value="Unassembled WGS sequence"/>
</dbReference>
<dbReference type="InterPro" id="IPR020846">
    <property type="entry name" value="MFS_dom"/>
</dbReference>
<sequence length="446" mass="46110">MSQPDTAPPTPIVRRAKIASLLGTTVEAYDFYVYSFLVAFIAPNFFPAADPVTAVLSTLLIFGAGFLTRPLGGVYFGRMGDRRGRRTTLIVTVTLMGGATFALGLLPTYAQIGLLAPILLVLVRLLQGFSAGGELMGAATYVAEHGQRGRRGRISAITPVGFQFGAVLAPAVVWVVSGLVPDGSMASWGWRVPLLLSLPLTILVLLLRNKLEDSPEFQALAERKAVARTPVRELVRLHRVALLQLILLSGAVLLIGYVAAGYLPTFLATQVKIPAGTVAGLAAFGTLIAAPVILFAGYLIDRTSRRAAVVILLGGVGVLAVPALLLMLHNGDRFPVIALCYALIGSLAGAASVPVYSALTGLFPARVRYSGAAIGFGLGAAIGGGSGPYLAGFVASSTGNPIAPGFLIAGVALIGILVALTMTNSDSYDEVPAGAVPSPSPADDPV</sequence>
<dbReference type="EMBL" id="BAABGT010000113">
    <property type="protein sequence ID" value="GAA4558556.1"/>
    <property type="molecule type" value="Genomic_DNA"/>
</dbReference>
<evidence type="ECO:0000256" key="6">
    <source>
        <dbReference type="ARBA" id="ARBA00022847"/>
    </source>
</evidence>
<protein>
    <submittedName>
        <fullName evidence="11">Glycine betaine/L-proline transporter ProP</fullName>
    </submittedName>
</protein>
<organism evidence="11 12">
    <name type="scientific">Pseudonocardia xishanensis</name>
    <dbReference type="NCBI Taxonomy" id="630995"/>
    <lineage>
        <taxon>Bacteria</taxon>
        <taxon>Bacillati</taxon>
        <taxon>Actinomycetota</taxon>
        <taxon>Actinomycetes</taxon>
        <taxon>Pseudonocardiales</taxon>
        <taxon>Pseudonocardiaceae</taxon>
        <taxon>Pseudonocardia</taxon>
    </lineage>
</organism>
<keyword evidence="8 9" id="KW-0472">Membrane</keyword>
<name>A0ABP8S3G1_9PSEU</name>
<feature type="transmembrane region" description="Helical" evidence="9">
    <location>
        <begin position="118"/>
        <end position="142"/>
    </location>
</feature>
<proteinExistence type="inferred from homology"/>
<feature type="transmembrane region" description="Helical" evidence="9">
    <location>
        <begin position="307"/>
        <end position="328"/>
    </location>
</feature>
<keyword evidence="3" id="KW-0813">Transport</keyword>
<dbReference type="InterPro" id="IPR051084">
    <property type="entry name" value="H+-coupled_symporters"/>
</dbReference>
<dbReference type="Pfam" id="PF07690">
    <property type="entry name" value="MFS_1"/>
    <property type="match status" value="1"/>
</dbReference>
<evidence type="ECO:0000313" key="11">
    <source>
        <dbReference type="EMBL" id="GAA4558556.1"/>
    </source>
</evidence>
<feature type="transmembrane region" description="Helical" evidence="9">
    <location>
        <begin position="275"/>
        <end position="300"/>
    </location>
</feature>
<dbReference type="Gene3D" id="1.20.1250.20">
    <property type="entry name" value="MFS general substrate transporter like domains"/>
    <property type="match status" value="2"/>
</dbReference>
<keyword evidence="4" id="KW-1003">Cell membrane</keyword>
<evidence type="ECO:0000256" key="8">
    <source>
        <dbReference type="ARBA" id="ARBA00023136"/>
    </source>
</evidence>
<feature type="transmembrane region" description="Helical" evidence="9">
    <location>
        <begin position="371"/>
        <end position="390"/>
    </location>
</feature>
<keyword evidence="7 9" id="KW-1133">Transmembrane helix</keyword>
<evidence type="ECO:0000256" key="1">
    <source>
        <dbReference type="ARBA" id="ARBA00004651"/>
    </source>
</evidence>
<evidence type="ECO:0000256" key="5">
    <source>
        <dbReference type="ARBA" id="ARBA00022692"/>
    </source>
</evidence>
<feature type="domain" description="Major facilitator superfamily (MFS) profile" evidence="10">
    <location>
        <begin position="16"/>
        <end position="427"/>
    </location>
</feature>
<feature type="transmembrane region" description="Helical" evidence="9">
    <location>
        <begin position="334"/>
        <end position="359"/>
    </location>
</feature>
<keyword evidence="5 9" id="KW-0812">Transmembrane</keyword>
<dbReference type="PROSITE" id="PS50850">
    <property type="entry name" value="MFS"/>
    <property type="match status" value="1"/>
</dbReference>
<comment type="subcellular location">
    <subcellularLocation>
        <location evidence="1">Cell membrane</location>
        <topology evidence="1">Multi-pass membrane protein</topology>
    </subcellularLocation>
</comment>
<evidence type="ECO:0000256" key="9">
    <source>
        <dbReference type="SAM" id="Phobius"/>
    </source>
</evidence>
<evidence type="ECO:0000259" key="10">
    <source>
        <dbReference type="PROSITE" id="PS50850"/>
    </source>
</evidence>
<evidence type="ECO:0000313" key="12">
    <source>
        <dbReference type="Proteomes" id="UP001501598"/>
    </source>
</evidence>
<dbReference type="SUPFAM" id="SSF103473">
    <property type="entry name" value="MFS general substrate transporter"/>
    <property type="match status" value="1"/>
</dbReference>
<dbReference type="PROSITE" id="PS00217">
    <property type="entry name" value="SUGAR_TRANSPORT_2"/>
    <property type="match status" value="1"/>
</dbReference>
<keyword evidence="12" id="KW-1185">Reference proteome</keyword>
<dbReference type="PANTHER" id="PTHR43528:SF1">
    <property type="entry name" value="ALPHA-KETOGLUTARATE PERMEASE"/>
    <property type="match status" value="1"/>
</dbReference>
<gene>
    <name evidence="11" type="primary">proP</name>
    <name evidence="11" type="ORF">GCM10023175_64900</name>
</gene>
<dbReference type="InterPro" id="IPR036259">
    <property type="entry name" value="MFS_trans_sf"/>
</dbReference>
<evidence type="ECO:0000256" key="4">
    <source>
        <dbReference type="ARBA" id="ARBA00022475"/>
    </source>
</evidence>
<feature type="transmembrane region" description="Helical" evidence="9">
    <location>
        <begin position="154"/>
        <end position="176"/>
    </location>
</feature>
<feature type="transmembrane region" description="Helical" evidence="9">
    <location>
        <begin position="240"/>
        <end position="263"/>
    </location>
</feature>
<dbReference type="RefSeq" id="WP_345426862.1">
    <property type="nucleotide sequence ID" value="NZ_BAABGT010000113.1"/>
</dbReference>
<evidence type="ECO:0000256" key="7">
    <source>
        <dbReference type="ARBA" id="ARBA00022989"/>
    </source>
</evidence>
<accession>A0ABP8S3G1</accession>
<dbReference type="PANTHER" id="PTHR43528">
    <property type="entry name" value="ALPHA-KETOGLUTARATE PERMEASE"/>
    <property type="match status" value="1"/>
</dbReference>
<feature type="transmembrane region" description="Helical" evidence="9">
    <location>
        <begin position="188"/>
        <end position="207"/>
    </location>
</feature>
<feature type="transmembrane region" description="Helical" evidence="9">
    <location>
        <begin position="89"/>
        <end position="112"/>
    </location>
</feature>
<feature type="transmembrane region" description="Helical" evidence="9">
    <location>
        <begin position="21"/>
        <end position="42"/>
    </location>
</feature>
<feature type="transmembrane region" description="Helical" evidence="9">
    <location>
        <begin position="402"/>
        <end position="420"/>
    </location>
</feature>
<reference evidence="12" key="1">
    <citation type="journal article" date="2019" name="Int. J. Syst. Evol. Microbiol.">
        <title>The Global Catalogue of Microorganisms (GCM) 10K type strain sequencing project: providing services to taxonomists for standard genome sequencing and annotation.</title>
        <authorList>
            <consortium name="The Broad Institute Genomics Platform"/>
            <consortium name="The Broad Institute Genome Sequencing Center for Infectious Disease"/>
            <person name="Wu L."/>
            <person name="Ma J."/>
        </authorList>
    </citation>
    <scope>NUCLEOTIDE SEQUENCE [LARGE SCALE GENOMIC DNA]</scope>
    <source>
        <strain evidence="12">JCM 17906</strain>
    </source>
</reference>
<keyword evidence="6" id="KW-0769">Symport</keyword>
<feature type="transmembrane region" description="Helical" evidence="9">
    <location>
        <begin position="54"/>
        <end position="77"/>
    </location>
</feature>
<evidence type="ECO:0000256" key="3">
    <source>
        <dbReference type="ARBA" id="ARBA00022448"/>
    </source>
</evidence>